<name>A0A811PC24_9POAL</name>
<dbReference type="Proteomes" id="UP000604825">
    <property type="component" value="Unassembled WGS sequence"/>
</dbReference>
<feature type="region of interest" description="Disordered" evidence="1">
    <location>
        <begin position="50"/>
        <end position="246"/>
    </location>
</feature>
<gene>
    <name evidence="2" type="ORF">NCGR_LOCUS27647</name>
</gene>
<sequence length="246" mass="25859">MGHRCSVPWCRMSSPCCPSPAATAAKDASPAPAPERRHLRALCPAGCGLRSRTTPVLHPQPSALDPPEGVGAEAAVRARGIGQKRRGMESSAGGDGARAQRRRAVVAGPSDGQRGLWQRRGSTDGGGRGAVRTSAAEAQRRRQLPKYSDDGGIRSEGSSEAQRRGEGGDRGDGAQERRARRRAGGSRRHAEQRRAAELLASNRRLRRCRGRAPPSPPPRPPSLTFSAVSAAPSPPSATASGLARLL</sequence>
<comment type="caution">
    <text evidence="2">The sequence shown here is derived from an EMBL/GenBank/DDBJ whole genome shotgun (WGS) entry which is preliminary data.</text>
</comment>
<protein>
    <submittedName>
        <fullName evidence="2">Uncharacterized protein</fullName>
    </submittedName>
</protein>
<reference evidence="2" key="1">
    <citation type="submission" date="2020-10" db="EMBL/GenBank/DDBJ databases">
        <authorList>
            <person name="Han B."/>
            <person name="Lu T."/>
            <person name="Zhao Q."/>
            <person name="Huang X."/>
            <person name="Zhao Y."/>
        </authorList>
    </citation>
    <scope>NUCLEOTIDE SEQUENCE</scope>
</reference>
<dbReference type="EMBL" id="CAJGYO010000007">
    <property type="protein sequence ID" value="CAD6242062.1"/>
    <property type="molecule type" value="Genomic_DNA"/>
</dbReference>
<evidence type="ECO:0000313" key="3">
    <source>
        <dbReference type="Proteomes" id="UP000604825"/>
    </source>
</evidence>
<accession>A0A811PC24</accession>
<feature type="compositionally biased region" description="Basic residues" evidence="1">
    <location>
        <begin position="178"/>
        <end position="187"/>
    </location>
</feature>
<organism evidence="2 3">
    <name type="scientific">Miscanthus lutarioriparius</name>
    <dbReference type="NCBI Taxonomy" id="422564"/>
    <lineage>
        <taxon>Eukaryota</taxon>
        <taxon>Viridiplantae</taxon>
        <taxon>Streptophyta</taxon>
        <taxon>Embryophyta</taxon>
        <taxon>Tracheophyta</taxon>
        <taxon>Spermatophyta</taxon>
        <taxon>Magnoliopsida</taxon>
        <taxon>Liliopsida</taxon>
        <taxon>Poales</taxon>
        <taxon>Poaceae</taxon>
        <taxon>PACMAD clade</taxon>
        <taxon>Panicoideae</taxon>
        <taxon>Andropogonodae</taxon>
        <taxon>Andropogoneae</taxon>
        <taxon>Saccharinae</taxon>
        <taxon>Miscanthus</taxon>
    </lineage>
</organism>
<evidence type="ECO:0000313" key="2">
    <source>
        <dbReference type="EMBL" id="CAD6242062.1"/>
    </source>
</evidence>
<feature type="compositionally biased region" description="Low complexity" evidence="1">
    <location>
        <begin position="15"/>
        <end position="30"/>
    </location>
</feature>
<dbReference type="AlphaFoldDB" id="A0A811PC24"/>
<proteinExistence type="predicted"/>
<feature type="compositionally biased region" description="Low complexity" evidence="1">
    <location>
        <begin position="226"/>
        <end position="240"/>
    </location>
</feature>
<feature type="compositionally biased region" description="Low complexity" evidence="1">
    <location>
        <begin position="68"/>
        <end position="81"/>
    </location>
</feature>
<feature type="compositionally biased region" description="Basic and acidic residues" evidence="1">
    <location>
        <begin position="161"/>
        <end position="177"/>
    </location>
</feature>
<feature type="region of interest" description="Disordered" evidence="1">
    <location>
        <begin position="15"/>
        <end position="36"/>
    </location>
</feature>
<keyword evidence="3" id="KW-1185">Reference proteome</keyword>
<evidence type="ECO:0000256" key="1">
    <source>
        <dbReference type="SAM" id="MobiDB-lite"/>
    </source>
</evidence>